<organism evidence="2 3">
    <name type="scientific">Cinnamomum micranthum f. kanehirae</name>
    <dbReference type="NCBI Taxonomy" id="337451"/>
    <lineage>
        <taxon>Eukaryota</taxon>
        <taxon>Viridiplantae</taxon>
        <taxon>Streptophyta</taxon>
        <taxon>Embryophyta</taxon>
        <taxon>Tracheophyta</taxon>
        <taxon>Spermatophyta</taxon>
        <taxon>Magnoliopsida</taxon>
        <taxon>Magnoliidae</taxon>
        <taxon>Laurales</taxon>
        <taxon>Lauraceae</taxon>
        <taxon>Cinnamomum</taxon>
    </lineage>
</organism>
<evidence type="ECO:0000256" key="1">
    <source>
        <dbReference type="SAM" id="MobiDB-lite"/>
    </source>
</evidence>
<dbReference type="AlphaFoldDB" id="A0A443PMW8"/>
<protein>
    <submittedName>
        <fullName evidence="2">U1 small nuclear ribonucleoprotein C-like protein isoform X1</fullName>
    </submittedName>
</protein>
<dbReference type="OrthoDB" id="76567at2759"/>
<dbReference type="Proteomes" id="UP000283530">
    <property type="component" value="Unassembled WGS sequence"/>
</dbReference>
<keyword evidence="2" id="KW-0687">Ribonucleoprotein</keyword>
<proteinExistence type="predicted"/>
<name>A0A443PMW8_9MAGN</name>
<reference evidence="2 3" key="1">
    <citation type="journal article" date="2019" name="Nat. Plants">
        <title>Stout camphor tree genome fills gaps in understanding of flowering plant genome evolution.</title>
        <authorList>
            <person name="Chaw S.M."/>
            <person name="Liu Y.C."/>
            <person name="Wu Y.W."/>
            <person name="Wang H.Y."/>
            <person name="Lin C.I."/>
            <person name="Wu C.S."/>
            <person name="Ke H.M."/>
            <person name="Chang L.Y."/>
            <person name="Hsu C.Y."/>
            <person name="Yang H.T."/>
            <person name="Sudianto E."/>
            <person name="Hsu M.H."/>
            <person name="Wu K.P."/>
            <person name="Wang L.N."/>
            <person name="Leebens-Mack J.H."/>
            <person name="Tsai I.J."/>
        </authorList>
    </citation>
    <scope>NUCLEOTIDE SEQUENCE [LARGE SCALE GENOMIC DNA]</scope>
    <source>
        <strain evidence="3">cv. Chaw 1501</strain>
        <tissue evidence="2">Young leaves</tissue>
    </source>
</reference>
<dbReference type="STRING" id="337451.A0A443PMW8"/>
<sequence>MGASSQPLMNPPLLPGMRPPILPHPMAGAPGYGAAPTMPSMMGPPGASSLPMQVPGLPQHPKMNPPAPAVLVSISVLVLLPRREYLAEVEVSVTIVEMRCLAELVLLPSSSAEVPSSGAEVPSSGAEVPSSGAEIPSSGAEVPSSGAESRPSSGAEVPSSGAEIPSSGAEVPSSGAEVPSSGAKIPSSGVEVLSLGAEVPSSGAEILSSGAEISPHNCPLAPELLEFCNTWRSGAKYYDGRENFTAGSATELKPPSSIQGVPQLYEVFFYSPDALLRVQNRGRYRYITAVM</sequence>
<feature type="region of interest" description="Disordered" evidence="1">
    <location>
        <begin position="111"/>
        <end position="183"/>
    </location>
</feature>
<dbReference type="GO" id="GO:1990904">
    <property type="term" value="C:ribonucleoprotein complex"/>
    <property type="evidence" value="ECO:0007669"/>
    <property type="project" value="UniProtKB-KW"/>
</dbReference>
<feature type="region of interest" description="Disordered" evidence="1">
    <location>
        <begin position="1"/>
        <end position="20"/>
    </location>
</feature>
<accession>A0A443PMW8</accession>
<keyword evidence="3" id="KW-1185">Reference proteome</keyword>
<comment type="caution">
    <text evidence="2">The sequence shown here is derived from an EMBL/GenBank/DDBJ whole genome shotgun (WGS) entry which is preliminary data.</text>
</comment>
<evidence type="ECO:0000313" key="3">
    <source>
        <dbReference type="Proteomes" id="UP000283530"/>
    </source>
</evidence>
<evidence type="ECO:0000313" key="2">
    <source>
        <dbReference type="EMBL" id="RWR92105.1"/>
    </source>
</evidence>
<feature type="region of interest" description="Disordered" evidence="1">
    <location>
        <begin position="37"/>
        <end position="61"/>
    </location>
</feature>
<gene>
    <name evidence="2" type="ORF">CKAN_02130300</name>
</gene>
<feature type="compositionally biased region" description="Pro residues" evidence="1">
    <location>
        <begin position="9"/>
        <end position="20"/>
    </location>
</feature>
<dbReference type="EMBL" id="QPKB01000009">
    <property type="protein sequence ID" value="RWR92105.1"/>
    <property type="molecule type" value="Genomic_DNA"/>
</dbReference>